<reference evidence="2" key="2">
    <citation type="submission" date="2015-01" db="EMBL/GenBank/DDBJ databases">
        <title>Evolutionary Origins and Diversification of the Mycorrhizal Mutualists.</title>
        <authorList>
            <consortium name="DOE Joint Genome Institute"/>
            <consortium name="Mycorrhizal Genomics Consortium"/>
            <person name="Kohler A."/>
            <person name="Kuo A."/>
            <person name="Nagy L.G."/>
            <person name="Floudas D."/>
            <person name="Copeland A."/>
            <person name="Barry K.W."/>
            <person name="Cichocki N."/>
            <person name="Veneault-Fourrey C."/>
            <person name="LaButti K."/>
            <person name="Lindquist E.A."/>
            <person name="Lipzen A."/>
            <person name="Lundell T."/>
            <person name="Morin E."/>
            <person name="Murat C."/>
            <person name="Riley R."/>
            <person name="Ohm R."/>
            <person name="Sun H."/>
            <person name="Tunlid A."/>
            <person name="Henrissat B."/>
            <person name="Grigoriev I.V."/>
            <person name="Hibbett D.S."/>
            <person name="Martin F."/>
        </authorList>
    </citation>
    <scope>NUCLEOTIDE SEQUENCE [LARGE SCALE GENOMIC DNA]</scope>
    <source>
        <strain evidence="2">UH-Slu-Lm8-n1</strain>
    </source>
</reference>
<proteinExistence type="predicted"/>
<dbReference type="Proteomes" id="UP000054485">
    <property type="component" value="Unassembled WGS sequence"/>
</dbReference>
<evidence type="ECO:0000313" key="2">
    <source>
        <dbReference type="Proteomes" id="UP000054485"/>
    </source>
</evidence>
<organism evidence="1 2">
    <name type="scientific">Suillus luteus UH-Slu-Lm8-n1</name>
    <dbReference type="NCBI Taxonomy" id="930992"/>
    <lineage>
        <taxon>Eukaryota</taxon>
        <taxon>Fungi</taxon>
        <taxon>Dikarya</taxon>
        <taxon>Basidiomycota</taxon>
        <taxon>Agaricomycotina</taxon>
        <taxon>Agaricomycetes</taxon>
        <taxon>Agaricomycetidae</taxon>
        <taxon>Boletales</taxon>
        <taxon>Suillineae</taxon>
        <taxon>Suillaceae</taxon>
        <taxon>Suillus</taxon>
    </lineage>
</organism>
<name>A0A0D0AM59_9AGAM</name>
<reference evidence="1 2" key="1">
    <citation type="submission" date="2014-04" db="EMBL/GenBank/DDBJ databases">
        <authorList>
            <consortium name="DOE Joint Genome Institute"/>
            <person name="Kuo A."/>
            <person name="Ruytinx J."/>
            <person name="Rineau F."/>
            <person name="Colpaert J."/>
            <person name="Kohler A."/>
            <person name="Nagy L.G."/>
            <person name="Floudas D."/>
            <person name="Copeland A."/>
            <person name="Barry K.W."/>
            <person name="Cichocki N."/>
            <person name="Veneault-Fourrey C."/>
            <person name="LaButti K."/>
            <person name="Lindquist E.A."/>
            <person name="Lipzen A."/>
            <person name="Lundell T."/>
            <person name="Morin E."/>
            <person name="Murat C."/>
            <person name="Sun H."/>
            <person name="Tunlid A."/>
            <person name="Henrissat B."/>
            <person name="Grigoriev I.V."/>
            <person name="Hibbett D.S."/>
            <person name="Martin F."/>
            <person name="Nordberg H.P."/>
            <person name="Cantor M.N."/>
            <person name="Hua S.X."/>
        </authorList>
    </citation>
    <scope>NUCLEOTIDE SEQUENCE [LARGE SCALE GENOMIC DNA]</scope>
    <source>
        <strain evidence="1 2">UH-Slu-Lm8-n1</strain>
    </source>
</reference>
<dbReference type="AlphaFoldDB" id="A0A0D0AM59"/>
<gene>
    <name evidence="1" type="ORF">CY34DRAFT_740769</name>
</gene>
<keyword evidence="2" id="KW-1185">Reference proteome</keyword>
<evidence type="ECO:0000313" key="1">
    <source>
        <dbReference type="EMBL" id="KIK33013.1"/>
    </source>
</evidence>
<dbReference type="HOGENOM" id="CLU_2293566_0_0_1"/>
<dbReference type="InParanoid" id="A0A0D0AM59"/>
<dbReference type="EMBL" id="KN836051">
    <property type="protein sequence ID" value="KIK33013.1"/>
    <property type="molecule type" value="Genomic_DNA"/>
</dbReference>
<protein>
    <submittedName>
        <fullName evidence="1">Uncharacterized protein</fullName>
    </submittedName>
</protein>
<accession>A0A0D0AM59</accession>
<sequence>MVGLRCLHGKYITYRGEHGGGIVNTPSTLLYLVGSRSIRARLGNRVRRASDDGILTTSPNGEINYSSSMYCTYETPAERLRVASRWGNRESRGVVGVSDIE</sequence>